<protein>
    <submittedName>
        <fullName evidence="1">Uncharacterized protein</fullName>
    </submittedName>
</protein>
<sequence>MNRVCKAISAIDRTILRTLVCALSDKNVLSFATRSPDTSTNTRDLNDAFE</sequence>
<evidence type="ECO:0000313" key="1">
    <source>
        <dbReference type="EMBL" id="BAN26390.1"/>
    </source>
</evidence>
<dbReference type="HOGENOM" id="CLU_3115457_0_0_4"/>
<dbReference type="KEGG" id="buo:BRPE64_CCDS03070"/>
<reference evidence="1 2" key="2">
    <citation type="journal article" date="2018" name="Int. J. Syst. Evol. Microbiol.">
        <title>Burkholderia insecticola sp. nov., a gut symbiotic bacterium of the bean bug Riptortus pedestris.</title>
        <authorList>
            <person name="Takeshita K."/>
            <person name="Tamaki H."/>
            <person name="Ohbayashi T."/>
            <person name="Meng X.-Y."/>
            <person name="Sone T."/>
            <person name="Mitani Y."/>
            <person name="Peeters C."/>
            <person name="Kikuchi Y."/>
            <person name="Vandamme P."/>
        </authorList>
    </citation>
    <scope>NUCLEOTIDE SEQUENCE [LARGE SCALE GENOMIC DNA]</scope>
    <source>
        <strain evidence="1">RPE64</strain>
    </source>
</reference>
<proteinExistence type="predicted"/>
<dbReference type="EMBL" id="AP013060">
    <property type="protein sequence ID" value="BAN26390.1"/>
    <property type="molecule type" value="Genomic_DNA"/>
</dbReference>
<dbReference type="STRING" id="758793.BRPE64_CCDS03070"/>
<organism evidence="1 2">
    <name type="scientific">Caballeronia insecticola</name>
    <dbReference type="NCBI Taxonomy" id="758793"/>
    <lineage>
        <taxon>Bacteria</taxon>
        <taxon>Pseudomonadati</taxon>
        <taxon>Pseudomonadota</taxon>
        <taxon>Betaproteobacteria</taxon>
        <taxon>Burkholderiales</taxon>
        <taxon>Burkholderiaceae</taxon>
        <taxon>Caballeronia</taxon>
    </lineage>
</organism>
<evidence type="ECO:0000313" key="2">
    <source>
        <dbReference type="Proteomes" id="UP000013966"/>
    </source>
</evidence>
<accession>R4WYA3</accession>
<reference evidence="1 2" key="1">
    <citation type="journal article" date="2013" name="Genome Announc.">
        <title>Complete Genome Sequence of Burkholderia sp. Strain RPE64, Bacterial Symbiont of the Bean Bug Riptortus pedestris.</title>
        <authorList>
            <person name="Shibata T.F."/>
            <person name="Maeda T."/>
            <person name="Nikoh N."/>
            <person name="Yamaguchi K."/>
            <person name="Oshima K."/>
            <person name="Hattori M."/>
            <person name="Nishiyama T."/>
            <person name="Hasebe M."/>
            <person name="Fukatsu T."/>
            <person name="Kikuchi Y."/>
            <person name="Shigenobu S."/>
        </authorList>
    </citation>
    <scope>NUCLEOTIDE SEQUENCE [LARGE SCALE GENOMIC DNA]</scope>
</reference>
<name>R4WYA3_9BURK</name>
<dbReference type="Proteomes" id="UP000013966">
    <property type="component" value="Chromosome 3"/>
</dbReference>
<dbReference type="AlphaFoldDB" id="R4WYA3"/>
<keyword evidence="2" id="KW-1185">Reference proteome</keyword>
<gene>
    <name evidence="1" type="ORF">BRPE64_CCDS03070</name>
</gene>